<dbReference type="CDD" id="cd03064">
    <property type="entry name" value="TRX_Fd_NuoE"/>
    <property type="match status" value="1"/>
</dbReference>
<dbReference type="GO" id="GO:0051537">
    <property type="term" value="F:2 iron, 2 sulfur cluster binding"/>
    <property type="evidence" value="ECO:0007669"/>
    <property type="project" value="UniProtKB-KW"/>
</dbReference>
<dbReference type="AlphaFoldDB" id="A0A174ANC1"/>
<feature type="binding site" evidence="7">
    <location>
        <position position="134"/>
    </location>
    <ligand>
        <name>[2Fe-2S] cluster</name>
        <dbReference type="ChEBI" id="CHEBI:190135"/>
    </ligand>
</feature>
<comment type="cofactor">
    <cofactor evidence="6">
        <name>[2Fe-2S] cluster</name>
        <dbReference type="ChEBI" id="CHEBI:190135"/>
    </cofactor>
</comment>
<dbReference type="OrthoDB" id="9807941at2"/>
<protein>
    <submittedName>
        <fullName evidence="8">NADH-quinone oxidoreductase subunit E</fullName>
        <ecNumber evidence="8">1.6.5.11</ecNumber>
    </submittedName>
</protein>
<evidence type="ECO:0000256" key="2">
    <source>
        <dbReference type="ARBA" id="ARBA00022714"/>
    </source>
</evidence>
<dbReference type="Proteomes" id="UP000095546">
    <property type="component" value="Unassembled WGS sequence"/>
</dbReference>
<dbReference type="GeneID" id="83709896"/>
<evidence type="ECO:0000313" key="8">
    <source>
        <dbReference type="EMBL" id="CUN89937.1"/>
    </source>
</evidence>
<dbReference type="PIRSF" id="PIRSF000216">
    <property type="entry name" value="NADH_DH_24kDa"/>
    <property type="match status" value="1"/>
</dbReference>
<keyword evidence="3 7" id="KW-0479">Metal-binding</keyword>
<dbReference type="PANTHER" id="PTHR43342:SF1">
    <property type="entry name" value="BIFURCATING [FEFE] HYDROGENASE GAMMA SUBUNIT"/>
    <property type="match status" value="1"/>
</dbReference>
<feature type="binding site" evidence="7">
    <location>
        <position position="96"/>
    </location>
    <ligand>
        <name>[2Fe-2S] cluster</name>
        <dbReference type="ChEBI" id="CHEBI:190135"/>
    </ligand>
</feature>
<dbReference type="GO" id="GO:0046872">
    <property type="term" value="F:metal ion binding"/>
    <property type="evidence" value="ECO:0007669"/>
    <property type="project" value="UniProtKB-KW"/>
</dbReference>
<keyword evidence="8" id="KW-0560">Oxidoreductase</keyword>
<dbReference type="InterPro" id="IPR028431">
    <property type="entry name" value="NADP_DH_HndA-like"/>
</dbReference>
<evidence type="ECO:0000256" key="3">
    <source>
        <dbReference type="ARBA" id="ARBA00022723"/>
    </source>
</evidence>
<dbReference type="Gene3D" id="3.40.30.10">
    <property type="entry name" value="Glutaredoxin"/>
    <property type="match status" value="1"/>
</dbReference>
<keyword evidence="5 7" id="KW-0411">Iron-sulfur</keyword>
<evidence type="ECO:0000256" key="5">
    <source>
        <dbReference type="ARBA" id="ARBA00023014"/>
    </source>
</evidence>
<feature type="binding site" evidence="7">
    <location>
        <position position="138"/>
    </location>
    <ligand>
        <name>[2Fe-2S] cluster</name>
        <dbReference type="ChEBI" id="CHEBI:190135"/>
    </ligand>
</feature>
<evidence type="ECO:0000256" key="1">
    <source>
        <dbReference type="ARBA" id="ARBA00010643"/>
    </source>
</evidence>
<keyword evidence="2 7" id="KW-0001">2Fe-2S</keyword>
<feature type="binding site" evidence="7">
    <location>
        <position position="91"/>
    </location>
    <ligand>
        <name>[2Fe-2S] cluster</name>
        <dbReference type="ChEBI" id="CHEBI:190135"/>
    </ligand>
</feature>
<dbReference type="Pfam" id="PF01257">
    <property type="entry name" value="2Fe-2S_thioredx"/>
    <property type="match status" value="1"/>
</dbReference>
<dbReference type="STRING" id="187979.ERS852385_01635"/>
<keyword evidence="9" id="KW-1185">Reference proteome</keyword>
<dbReference type="InterPro" id="IPR041921">
    <property type="entry name" value="NuoE_N"/>
</dbReference>
<dbReference type="PANTHER" id="PTHR43342">
    <property type="entry name" value="NADH-QUINONE OXIDOREDUCTASE, E SUBUNIT"/>
    <property type="match status" value="1"/>
</dbReference>
<dbReference type="RefSeq" id="WP_036374152.1">
    <property type="nucleotide sequence ID" value="NZ_CABIWZ010000012.1"/>
</dbReference>
<gene>
    <name evidence="8" type="primary">nuoE</name>
    <name evidence="8" type="ORF">ERS852385_01635</name>
</gene>
<dbReference type="SUPFAM" id="SSF52833">
    <property type="entry name" value="Thioredoxin-like"/>
    <property type="match status" value="1"/>
</dbReference>
<dbReference type="EMBL" id="CYYU01000012">
    <property type="protein sequence ID" value="CUN89937.1"/>
    <property type="molecule type" value="Genomic_DNA"/>
</dbReference>
<dbReference type="Gene3D" id="1.10.10.1590">
    <property type="entry name" value="NADH-quinone oxidoreductase subunit E"/>
    <property type="match status" value="1"/>
</dbReference>
<evidence type="ECO:0000313" key="9">
    <source>
        <dbReference type="Proteomes" id="UP000095546"/>
    </source>
</evidence>
<evidence type="ECO:0000256" key="6">
    <source>
        <dbReference type="ARBA" id="ARBA00034078"/>
    </source>
</evidence>
<dbReference type="GO" id="GO:0016491">
    <property type="term" value="F:oxidoreductase activity"/>
    <property type="evidence" value="ECO:0007669"/>
    <property type="project" value="UniProtKB-KW"/>
</dbReference>
<proteinExistence type="inferred from homology"/>
<evidence type="ECO:0000256" key="7">
    <source>
        <dbReference type="PIRSR" id="PIRSR000216-1"/>
    </source>
</evidence>
<dbReference type="InterPro" id="IPR042128">
    <property type="entry name" value="NuoE_dom"/>
</dbReference>
<dbReference type="InterPro" id="IPR036249">
    <property type="entry name" value="Thioredoxin-like_sf"/>
</dbReference>
<accession>A0A174ANC1</accession>
<dbReference type="eggNOG" id="COG1905">
    <property type="taxonomic scope" value="Bacteria"/>
</dbReference>
<organism evidence="8 9">
    <name type="scientific">Mitsuokella jalaludinii</name>
    <dbReference type="NCBI Taxonomy" id="187979"/>
    <lineage>
        <taxon>Bacteria</taxon>
        <taxon>Bacillati</taxon>
        <taxon>Bacillota</taxon>
        <taxon>Negativicutes</taxon>
        <taxon>Selenomonadales</taxon>
        <taxon>Selenomonadaceae</taxon>
        <taxon>Mitsuokella</taxon>
    </lineage>
</organism>
<dbReference type="InterPro" id="IPR002023">
    <property type="entry name" value="NuoE-like"/>
</dbReference>
<name>A0A174ANC1_9FIRM</name>
<dbReference type="EC" id="1.6.5.11" evidence="8"/>
<sequence length="168" mass="19163">MLTALTKEYPLPSELQERIDLVLESHDCDPTQIVGILLDVQALNERHYVPETTAYYIADRLKMRVTNIFDCLKFYSELSPVPRAKYPIQVCCSPACRVNRVDSHRLISTLEQLLDIKLGETTYDGRFTLEQVTCIGACDRAPAVRINGHVYDHLDTQEKIEALLRSLP</sequence>
<comment type="similarity">
    <text evidence="1">Belongs to the complex I 24 kDa subunit family.</text>
</comment>
<keyword evidence="4 7" id="KW-0408">Iron</keyword>
<evidence type="ECO:0000256" key="4">
    <source>
        <dbReference type="ARBA" id="ARBA00023004"/>
    </source>
</evidence>
<comment type="cofactor">
    <cofactor evidence="7">
        <name>[2Fe-2S] cluster</name>
        <dbReference type="ChEBI" id="CHEBI:190135"/>
    </cofactor>
    <text evidence="7">Binds 1 [2Fe-2S] cluster.</text>
</comment>
<reference evidence="8 9" key="1">
    <citation type="submission" date="2015-09" db="EMBL/GenBank/DDBJ databases">
        <authorList>
            <consortium name="Pathogen Informatics"/>
        </authorList>
    </citation>
    <scope>NUCLEOTIDE SEQUENCE [LARGE SCALE GENOMIC DNA]</scope>
    <source>
        <strain evidence="8 9">2789STDY5608828</strain>
    </source>
</reference>